<dbReference type="EMBL" id="VLNT01000030">
    <property type="protein sequence ID" value="TSD53673.1"/>
    <property type="molecule type" value="Genomic_DNA"/>
</dbReference>
<name>A0A554RHM9_9ACTN</name>
<gene>
    <name evidence="3" type="ORF">FNM00_18050</name>
</gene>
<evidence type="ECO:0000259" key="2">
    <source>
        <dbReference type="Pfam" id="PF03413"/>
    </source>
</evidence>
<accession>A0A554RHM9</accession>
<evidence type="ECO:0000256" key="1">
    <source>
        <dbReference type="SAM" id="MobiDB-lite"/>
    </source>
</evidence>
<feature type="compositionally biased region" description="Acidic residues" evidence="1">
    <location>
        <begin position="101"/>
        <end position="112"/>
    </location>
</feature>
<evidence type="ECO:0000313" key="3">
    <source>
        <dbReference type="EMBL" id="TSD53673.1"/>
    </source>
</evidence>
<dbReference type="Proteomes" id="UP000316988">
    <property type="component" value="Unassembled WGS sequence"/>
</dbReference>
<feature type="region of interest" description="Disordered" evidence="1">
    <location>
        <begin position="79"/>
        <end position="137"/>
    </location>
</feature>
<reference evidence="3 4" key="1">
    <citation type="submission" date="2019-07" db="EMBL/GenBank/DDBJ databases">
        <authorList>
            <person name="Zhao L.H."/>
        </authorList>
    </citation>
    <scope>NUCLEOTIDE SEQUENCE [LARGE SCALE GENOMIC DNA]</scope>
    <source>
        <strain evidence="3 4">Co35</strain>
    </source>
</reference>
<feature type="domain" description="PepSY" evidence="2">
    <location>
        <begin position="125"/>
        <end position="172"/>
    </location>
</feature>
<organism evidence="3 4">
    <name type="scientific">Aeromicrobium piscarium</name>
    <dbReference type="NCBI Taxonomy" id="2590901"/>
    <lineage>
        <taxon>Bacteria</taxon>
        <taxon>Bacillati</taxon>
        <taxon>Actinomycetota</taxon>
        <taxon>Actinomycetes</taxon>
        <taxon>Propionibacteriales</taxon>
        <taxon>Nocardioidaceae</taxon>
        <taxon>Aeromicrobium</taxon>
    </lineage>
</organism>
<proteinExistence type="predicted"/>
<dbReference type="Pfam" id="PF03413">
    <property type="entry name" value="PepSY"/>
    <property type="match status" value="2"/>
</dbReference>
<feature type="compositionally biased region" description="Basic and acidic residues" evidence="1">
    <location>
        <begin position="80"/>
        <end position="95"/>
    </location>
</feature>
<dbReference type="Gene3D" id="3.30.505.20">
    <property type="match status" value="2"/>
</dbReference>
<dbReference type="AlphaFoldDB" id="A0A554RHM9"/>
<sequence length="183" mass="19445">MNIKDTLSGNKKKTVVVGGIAAVLVLGAGGAAIAGVAGNDNLRGGDRDRAGEAALEHVGKGEVTDAERGDDDDVEAYEVEVTRPDGSEVDVKLDQDFTVIDSDDDRDDSGPDADDRRLSEDERTKAAEAARAKVPGTVHDVEASDDRIGDATAAYEVEVVTEDGIDWDVWLDDQFTVIDSRQD</sequence>
<feature type="domain" description="PepSY" evidence="2">
    <location>
        <begin position="50"/>
        <end position="95"/>
    </location>
</feature>
<protein>
    <submittedName>
        <fullName evidence="3">PepSY domain-containing protein</fullName>
    </submittedName>
</protein>
<dbReference type="RefSeq" id="WP_143914929.1">
    <property type="nucleotide sequence ID" value="NZ_VLNT01000030.1"/>
</dbReference>
<keyword evidence="4" id="KW-1185">Reference proteome</keyword>
<comment type="caution">
    <text evidence="3">The sequence shown here is derived from an EMBL/GenBank/DDBJ whole genome shotgun (WGS) entry which is preliminary data.</text>
</comment>
<feature type="compositionally biased region" description="Basic and acidic residues" evidence="1">
    <location>
        <begin position="113"/>
        <end position="131"/>
    </location>
</feature>
<dbReference type="OrthoDB" id="3747754at2"/>
<evidence type="ECO:0000313" key="4">
    <source>
        <dbReference type="Proteomes" id="UP000316988"/>
    </source>
</evidence>
<dbReference type="InterPro" id="IPR025711">
    <property type="entry name" value="PepSY"/>
</dbReference>